<evidence type="ECO:0000313" key="1">
    <source>
        <dbReference type="EMBL" id="KAI7740906.1"/>
    </source>
</evidence>
<accession>A0AAD5GHY6</accession>
<reference evidence="1" key="1">
    <citation type="submission" date="2022-06" db="EMBL/GenBank/DDBJ databases">
        <title>Uncovering the hologenomic basis of an extraordinary plant invasion.</title>
        <authorList>
            <person name="Bieker V.C."/>
            <person name="Martin M.D."/>
            <person name="Gilbert T."/>
            <person name="Hodgins K."/>
            <person name="Battlay P."/>
            <person name="Petersen B."/>
            <person name="Wilson J."/>
        </authorList>
    </citation>
    <scope>NUCLEOTIDE SEQUENCE</scope>
    <source>
        <strain evidence="1">AA19_3_7</strain>
        <tissue evidence="1">Leaf</tissue>
    </source>
</reference>
<proteinExistence type="predicted"/>
<feature type="non-terminal residue" evidence="1">
    <location>
        <position position="1"/>
    </location>
</feature>
<comment type="caution">
    <text evidence="1">The sequence shown here is derived from an EMBL/GenBank/DDBJ whole genome shotgun (WGS) entry which is preliminary data.</text>
</comment>
<name>A0AAD5GHY6_AMBAR</name>
<keyword evidence="2" id="KW-1185">Reference proteome</keyword>
<gene>
    <name evidence="1" type="ORF">M8C21_028790</name>
</gene>
<evidence type="ECO:0000313" key="2">
    <source>
        <dbReference type="Proteomes" id="UP001206925"/>
    </source>
</evidence>
<protein>
    <submittedName>
        <fullName evidence="1">Uncharacterized protein</fullName>
    </submittedName>
</protein>
<dbReference type="Proteomes" id="UP001206925">
    <property type="component" value="Unassembled WGS sequence"/>
</dbReference>
<organism evidence="1 2">
    <name type="scientific">Ambrosia artemisiifolia</name>
    <name type="common">Common ragweed</name>
    <dbReference type="NCBI Taxonomy" id="4212"/>
    <lineage>
        <taxon>Eukaryota</taxon>
        <taxon>Viridiplantae</taxon>
        <taxon>Streptophyta</taxon>
        <taxon>Embryophyta</taxon>
        <taxon>Tracheophyta</taxon>
        <taxon>Spermatophyta</taxon>
        <taxon>Magnoliopsida</taxon>
        <taxon>eudicotyledons</taxon>
        <taxon>Gunneridae</taxon>
        <taxon>Pentapetalae</taxon>
        <taxon>asterids</taxon>
        <taxon>campanulids</taxon>
        <taxon>Asterales</taxon>
        <taxon>Asteraceae</taxon>
        <taxon>Asteroideae</taxon>
        <taxon>Heliantheae alliance</taxon>
        <taxon>Heliantheae</taxon>
        <taxon>Ambrosia</taxon>
    </lineage>
</organism>
<dbReference type="EMBL" id="JAMZMK010008324">
    <property type="protein sequence ID" value="KAI7740906.1"/>
    <property type="molecule type" value="Genomic_DNA"/>
</dbReference>
<sequence length="70" mass="7374">FPPLFSPSSFFNTHNYPVYGSVGQRRINSGTNVSSEINGGGFEAVVVSDMNSGSGGVLCSTVPTTDFLLR</sequence>
<dbReference type="AlphaFoldDB" id="A0AAD5GHY6"/>